<proteinExistence type="predicted"/>
<dbReference type="GO" id="GO:0016788">
    <property type="term" value="F:hydrolase activity, acting on ester bonds"/>
    <property type="evidence" value="ECO:0007669"/>
    <property type="project" value="InterPro"/>
</dbReference>
<dbReference type="Proteomes" id="UP000217343">
    <property type="component" value="Chromosome"/>
</dbReference>
<dbReference type="AlphaFoldDB" id="A0A250JS54"/>
<name>A0A250JS54_9BACT</name>
<dbReference type="KEGG" id="mmas:MYMAC_002314"/>
<evidence type="ECO:0000313" key="1">
    <source>
        <dbReference type="EMBL" id="ATB46709.1"/>
    </source>
</evidence>
<gene>
    <name evidence="1" type="ORF">MYMAC_002314</name>
</gene>
<keyword evidence="2" id="KW-1185">Reference proteome</keyword>
<dbReference type="OrthoDB" id="5379730at2"/>
<dbReference type="Gene3D" id="1.10.575.10">
    <property type="entry name" value="P1 Nuclease"/>
    <property type="match status" value="1"/>
</dbReference>
<dbReference type="EMBL" id="CP022203">
    <property type="protein sequence ID" value="ATB46709.1"/>
    <property type="molecule type" value="Genomic_DNA"/>
</dbReference>
<organism evidence="1 2">
    <name type="scientific">Corallococcus macrosporus DSM 14697</name>
    <dbReference type="NCBI Taxonomy" id="1189310"/>
    <lineage>
        <taxon>Bacteria</taxon>
        <taxon>Pseudomonadati</taxon>
        <taxon>Myxococcota</taxon>
        <taxon>Myxococcia</taxon>
        <taxon>Myxococcales</taxon>
        <taxon>Cystobacterineae</taxon>
        <taxon>Myxococcaceae</taxon>
        <taxon>Corallococcus</taxon>
    </lineage>
</organism>
<evidence type="ECO:0000313" key="2">
    <source>
        <dbReference type="Proteomes" id="UP000217343"/>
    </source>
</evidence>
<reference evidence="1 2" key="1">
    <citation type="submission" date="2017-06" db="EMBL/GenBank/DDBJ databases">
        <title>Sequencing and comparative analysis of myxobacterial genomes.</title>
        <authorList>
            <person name="Rupp O."/>
            <person name="Goesmann A."/>
            <person name="Sogaard-Andersen L."/>
        </authorList>
    </citation>
    <scope>NUCLEOTIDE SEQUENCE [LARGE SCALE GENOMIC DNA]</scope>
    <source>
        <strain evidence="1 2">DSM 14697</strain>
    </source>
</reference>
<sequence>MLLCGAFPFQARAFRVQDHRALTQAALDAAVASGAGAGLAEHRGQVVHGATAEDWNLHVKWTGWHHFYRPEGALSSVLRRGSEDRVRALWDDALEAARNGDLPRAWDRAGHLAHHLQDMASPPHVVPVNHGLSDGFERYGVGASLKRLPRREVSPMSGTDAQRALARETLEAVRTGTLATQDGGALPWSAFWSEPDSASPGAFGVYGPVGNAFGRGEVRWKGTRQRIPPAGPAAFMDDRVASAVAYSGAFLAWAAQRFEEVSAPDAAFVALRAFQPSPELSLEALGGIFSDARGTAPVVGLRGSLPLPHGLGLSVDWTRGLEGGAAPRARPVGGWAFSVLSPPLIAWRPGYAWGVDVRALAGVGLRTWEGGDTRLGVPVGLRAHVPLGANLVASTEVLYQGLRPPGVTWAHGFTWSLGFGVAWGDR</sequence>
<dbReference type="InterPro" id="IPR008947">
    <property type="entry name" value="PLipase_C/P1_nuclease_dom_sf"/>
</dbReference>
<dbReference type="SUPFAM" id="SSF48537">
    <property type="entry name" value="Phospholipase C/P1 nuclease"/>
    <property type="match status" value="1"/>
</dbReference>
<protein>
    <submittedName>
        <fullName evidence="1">Uncharacterized protein</fullName>
    </submittedName>
</protein>
<accession>A0A250JS54</accession>